<keyword evidence="7" id="KW-1185">Reference proteome</keyword>
<dbReference type="PANTHER" id="PTHR30537">
    <property type="entry name" value="HTH-TYPE TRANSCRIPTIONAL REGULATOR"/>
    <property type="match status" value="1"/>
</dbReference>
<dbReference type="GO" id="GO:0006351">
    <property type="term" value="P:DNA-templated transcription"/>
    <property type="evidence" value="ECO:0007669"/>
    <property type="project" value="TreeGrafter"/>
</dbReference>
<dbReference type="PANTHER" id="PTHR30537:SF3">
    <property type="entry name" value="TRANSCRIPTIONAL REGULATORY PROTEIN"/>
    <property type="match status" value="1"/>
</dbReference>
<feature type="domain" description="HTH lysR-type" evidence="5">
    <location>
        <begin position="6"/>
        <end position="63"/>
    </location>
</feature>
<keyword evidence="3" id="KW-0238">DNA-binding</keyword>
<dbReference type="SUPFAM" id="SSF46785">
    <property type="entry name" value="Winged helix' DNA-binding domain"/>
    <property type="match status" value="1"/>
</dbReference>
<keyword evidence="4" id="KW-0804">Transcription</keyword>
<protein>
    <submittedName>
        <fullName evidence="6">LysR family transcriptional regulator</fullName>
    </submittedName>
</protein>
<reference evidence="6 7" key="1">
    <citation type="submission" date="2019-04" db="EMBL/GenBank/DDBJ databases">
        <title>Phreatobacter aquaticus sp. nov.</title>
        <authorList>
            <person name="Choi A."/>
        </authorList>
    </citation>
    <scope>NUCLEOTIDE SEQUENCE [LARGE SCALE GENOMIC DNA]</scope>
    <source>
        <strain evidence="6 7">KCTC 52518</strain>
    </source>
</reference>
<dbReference type="InterPro" id="IPR036388">
    <property type="entry name" value="WH-like_DNA-bd_sf"/>
</dbReference>
<dbReference type="Gene3D" id="3.40.190.290">
    <property type="match status" value="1"/>
</dbReference>
<evidence type="ECO:0000256" key="1">
    <source>
        <dbReference type="ARBA" id="ARBA00009437"/>
    </source>
</evidence>
<evidence type="ECO:0000256" key="2">
    <source>
        <dbReference type="ARBA" id="ARBA00023015"/>
    </source>
</evidence>
<evidence type="ECO:0000313" key="7">
    <source>
        <dbReference type="Proteomes" id="UP000298781"/>
    </source>
</evidence>
<dbReference type="Gene3D" id="1.10.10.10">
    <property type="entry name" value="Winged helix-like DNA-binding domain superfamily/Winged helix DNA-binding domain"/>
    <property type="match status" value="1"/>
</dbReference>
<dbReference type="InterPro" id="IPR036390">
    <property type="entry name" value="WH_DNA-bd_sf"/>
</dbReference>
<dbReference type="AlphaFoldDB" id="A0A4D7B9B4"/>
<name>A0A4D7B9B4_9HYPH</name>
<comment type="similarity">
    <text evidence="1">Belongs to the LysR transcriptional regulatory family.</text>
</comment>
<dbReference type="PRINTS" id="PR00039">
    <property type="entry name" value="HTHLYSR"/>
</dbReference>
<evidence type="ECO:0000256" key="3">
    <source>
        <dbReference type="ARBA" id="ARBA00023125"/>
    </source>
</evidence>
<evidence type="ECO:0000259" key="5">
    <source>
        <dbReference type="PROSITE" id="PS50931"/>
    </source>
</evidence>
<dbReference type="OrthoDB" id="9798121at2"/>
<organism evidence="6 7">
    <name type="scientific">Phreatobacter stygius</name>
    <dbReference type="NCBI Taxonomy" id="1940610"/>
    <lineage>
        <taxon>Bacteria</taxon>
        <taxon>Pseudomonadati</taxon>
        <taxon>Pseudomonadota</taxon>
        <taxon>Alphaproteobacteria</taxon>
        <taxon>Hyphomicrobiales</taxon>
        <taxon>Phreatobacteraceae</taxon>
        <taxon>Phreatobacter</taxon>
    </lineage>
</organism>
<dbReference type="InterPro" id="IPR058163">
    <property type="entry name" value="LysR-type_TF_proteobact-type"/>
</dbReference>
<dbReference type="RefSeq" id="WP_136962916.1">
    <property type="nucleotide sequence ID" value="NZ_CP039690.1"/>
</dbReference>
<dbReference type="InterPro" id="IPR000847">
    <property type="entry name" value="LysR_HTH_N"/>
</dbReference>
<accession>A0A4D7B9B4</accession>
<keyword evidence="2" id="KW-0805">Transcription regulation</keyword>
<dbReference type="KEGG" id="pstg:E8M01_26630"/>
<sequence length="301" mass="32877">MTQIDPSWDLYRTFLAVMDEGSLSGAARTLGLAQPTIGRHVDTLEQALGLELFTRSQHGLAPTDAAVQLRPYAESLAATTAALVRAASGEREAVHGVVRIAASEVIGVEVLPPILTPLRQRYPGLVIELTLSSSAENLIRREADIAVRMFKPRQEALVARHIGRIEVRLHAHRRYLDRAGTPTTVEDLAGHTLIGFDKETAAIRSMSRRVAGFDRTLFGLRADSDLAQLAMIRAGYGIGGCQIGVAKRDPALVLVVPEAFQLTLDTWVAMHEDLRSSRRCRVVFDALVAGLGDYIKWQDAP</sequence>
<dbReference type="GO" id="GO:0003700">
    <property type="term" value="F:DNA-binding transcription factor activity"/>
    <property type="evidence" value="ECO:0007669"/>
    <property type="project" value="InterPro"/>
</dbReference>
<proteinExistence type="inferred from homology"/>
<dbReference type="Pfam" id="PF03466">
    <property type="entry name" value="LysR_substrate"/>
    <property type="match status" value="1"/>
</dbReference>
<evidence type="ECO:0000313" key="6">
    <source>
        <dbReference type="EMBL" id="QCI67485.1"/>
    </source>
</evidence>
<evidence type="ECO:0000256" key="4">
    <source>
        <dbReference type="ARBA" id="ARBA00023163"/>
    </source>
</evidence>
<dbReference type="SUPFAM" id="SSF53850">
    <property type="entry name" value="Periplasmic binding protein-like II"/>
    <property type="match status" value="1"/>
</dbReference>
<dbReference type="Proteomes" id="UP000298781">
    <property type="component" value="Chromosome"/>
</dbReference>
<dbReference type="EMBL" id="CP039690">
    <property type="protein sequence ID" value="QCI67485.1"/>
    <property type="molecule type" value="Genomic_DNA"/>
</dbReference>
<dbReference type="PROSITE" id="PS50931">
    <property type="entry name" value="HTH_LYSR"/>
    <property type="match status" value="1"/>
</dbReference>
<gene>
    <name evidence="6" type="ORF">E8M01_26630</name>
</gene>
<dbReference type="InterPro" id="IPR005119">
    <property type="entry name" value="LysR_subst-bd"/>
</dbReference>
<dbReference type="Pfam" id="PF00126">
    <property type="entry name" value="HTH_1"/>
    <property type="match status" value="1"/>
</dbReference>
<dbReference type="GO" id="GO:0043565">
    <property type="term" value="F:sequence-specific DNA binding"/>
    <property type="evidence" value="ECO:0007669"/>
    <property type="project" value="TreeGrafter"/>
</dbReference>